<organism evidence="1 2">
    <name type="scientific">Chitiniphilus shinanonensis</name>
    <dbReference type="NCBI Taxonomy" id="553088"/>
    <lineage>
        <taxon>Bacteria</taxon>
        <taxon>Pseudomonadati</taxon>
        <taxon>Pseudomonadota</taxon>
        <taxon>Betaproteobacteria</taxon>
        <taxon>Neisseriales</taxon>
        <taxon>Chitinibacteraceae</taxon>
        <taxon>Chitiniphilus</taxon>
    </lineage>
</organism>
<dbReference type="EMBL" id="BSOZ01000099">
    <property type="protein sequence ID" value="GLS06166.1"/>
    <property type="molecule type" value="Genomic_DNA"/>
</dbReference>
<sequence>MDDLFPARPSGFRDIAGALPRCTPLTVFIPPRVLRLAAHRHCPERCREKIMDRL</sequence>
<evidence type="ECO:0000313" key="2">
    <source>
        <dbReference type="Proteomes" id="UP001156836"/>
    </source>
</evidence>
<name>A0ABQ6BXY4_9NEIS</name>
<comment type="caution">
    <text evidence="1">The sequence shown here is derived from an EMBL/GenBank/DDBJ whole genome shotgun (WGS) entry which is preliminary data.</text>
</comment>
<keyword evidence="2" id="KW-1185">Reference proteome</keyword>
<gene>
    <name evidence="1" type="ORF">GCM10007860_33350</name>
</gene>
<accession>A0ABQ6BXY4</accession>
<proteinExistence type="predicted"/>
<evidence type="ECO:0000313" key="1">
    <source>
        <dbReference type="EMBL" id="GLS06166.1"/>
    </source>
</evidence>
<reference evidence="2" key="1">
    <citation type="journal article" date="2019" name="Int. J. Syst. Evol. Microbiol.">
        <title>The Global Catalogue of Microorganisms (GCM) 10K type strain sequencing project: providing services to taxonomists for standard genome sequencing and annotation.</title>
        <authorList>
            <consortium name="The Broad Institute Genomics Platform"/>
            <consortium name="The Broad Institute Genome Sequencing Center for Infectious Disease"/>
            <person name="Wu L."/>
            <person name="Ma J."/>
        </authorList>
    </citation>
    <scope>NUCLEOTIDE SEQUENCE [LARGE SCALE GENOMIC DNA]</scope>
    <source>
        <strain evidence="2">NBRC 104970</strain>
    </source>
</reference>
<dbReference type="Proteomes" id="UP001156836">
    <property type="component" value="Unassembled WGS sequence"/>
</dbReference>
<protein>
    <submittedName>
        <fullName evidence="1">Uncharacterized protein</fullName>
    </submittedName>
</protein>